<name>A0A6G1GY27_9PEZI</name>
<keyword evidence="3" id="KW-1185">Reference proteome</keyword>
<protein>
    <submittedName>
        <fullName evidence="2">Uncharacterized protein</fullName>
    </submittedName>
</protein>
<evidence type="ECO:0000256" key="1">
    <source>
        <dbReference type="SAM" id="Phobius"/>
    </source>
</evidence>
<sequence length="87" mass="10105">MASYIHSFMVVAMVWSFGTCLYSSFWAVWLSSHLISLSLPFHIYFLFPGIAFLCCGSYKYSTFHDKRPQSCYYLLATPLKIYVICMC</sequence>
<proteinExistence type="predicted"/>
<accession>A0A6G1GY27</accession>
<keyword evidence="1" id="KW-0812">Transmembrane</keyword>
<dbReference type="AlphaFoldDB" id="A0A6G1GY27"/>
<gene>
    <name evidence="2" type="ORF">K402DRAFT_101775</name>
</gene>
<evidence type="ECO:0000313" key="2">
    <source>
        <dbReference type="EMBL" id="KAF1985835.1"/>
    </source>
</evidence>
<organism evidence="2 3">
    <name type="scientific">Aulographum hederae CBS 113979</name>
    <dbReference type="NCBI Taxonomy" id="1176131"/>
    <lineage>
        <taxon>Eukaryota</taxon>
        <taxon>Fungi</taxon>
        <taxon>Dikarya</taxon>
        <taxon>Ascomycota</taxon>
        <taxon>Pezizomycotina</taxon>
        <taxon>Dothideomycetes</taxon>
        <taxon>Pleosporomycetidae</taxon>
        <taxon>Aulographales</taxon>
        <taxon>Aulographaceae</taxon>
    </lineage>
</organism>
<evidence type="ECO:0000313" key="3">
    <source>
        <dbReference type="Proteomes" id="UP000800041"/>
    </source>
</evidence>
<dbReference type="EMBL" id="ML977160">
    <property type="protein sequence ID" value="KAF1985835.1"/>
    <property type="molecule type" value="Genomic_DNA"/>
</dbReference>
<dbReference type="Proteomes" id="UP000800041">
    <property type="component" value="Unassembled WGS sequence"/>
</dbReference>
<keyword evidence="1" id="KW-1133">Transmembrane helix</keyword>
<keyword evidence="1" id="KW-0472">Membrane</keyword>
<feature type="transmembrane region" description="Helical" evidence="1">
    <location>
        <begin position="41"/>
        <end position="60"/>
    </location>
</feature>
<reference evidence="2" key="1">
    <citation type="journal article" date="2020" name="Stud. Mycol.">
        <title>101 Dothideomycetes genomes: a test case for predicting lifestyles and emergence of pathogens.</title>
        <authorList>
            <person name="Haridas S."/>
            <person name="Albert R."/>
            <person name="Binder M."/>
            <person name="Bloem J."/>
            <person name="Labutti K."/>
            <person name="Salamov A."/>
            <person name="Andreopoulos B."/>
            <person name="Baker S."/>
            <person name="Barry K."/>
            <person name="Bills G."/>
            <person name="Bluhm B."/>
            <person name="Cannon C."/>
            <person name="Castanera R."/>
            <person name="Culley D."/>
            <person name="Daum C."/>
            <person name="Ezra D."/>
            <person name="Gonzalez J."/>
            <person name="Henrissat B."/>
            <person name="Kuo A."/>
            <person name="Liang C."/>
            <person name="Lipzen A."/>
            <person name="Lutzoni F."/>
            <person name="Magnuson J."/>
            <person name="Mondo S."/>
            <person name="Nolan M."/>
            <person name="Ohm R."/>
            <person name="Pangilinan J."/>
            <person name="Park H.-J."/>
            <person name="Ramirez L."/>
            <person name="Alfaro M."/>
            <person name="Sun H."/>
            <person name="Tritt A."/>
            <person name="Yoshinaga Y."/>
            <person name="Zwiers L.-H."/>
            <person name="Turgeon B."/>
            <person name="Goodwin S."/>
            <person name="Spatafora J."/>
            <person name="Crous P."/>
            <person name="Grigoriev I."/>
        </authorList>
    </citation>
    <scope>NUCLEOTIDE SEQUENCE</scope>
    <source>
        <strain evidence="2">CBS 113979</strain>
    </source>
</reference>
<feature type="transmembrane region" description="Helical" evidence="1">
    <location>
        <begin position="7"/>
        <end position="29"/>
    </location>
</feature>